<gene>
    <name evidence="2" type="ORF">IMCC3135_01140</name>
</gene>
<dbReference type="EMBL" id="CP018632">
    <property type="protein sequence ID" value="ASJ70347.1"/>
    <property type="molecule type" value="Genomic_DNA"/>
</dbReference>
<evidence type="ECO:0000313" key="2">
    <source>
        <dbReference type="EMBL" id="ASJ70347.1"/>
    </source>
</evidence>
<feature type="compositionally biased region" description="Basic and acidic residues" evidence="1">
    <location>
        <begin position="240"/>
        <end position="260"/>
    </location>
</feature>
<evidence type="ECO:0008006" key="4">
    <source>
        <dbReference type="Google" id="ProtNLM"/>
    </source>
</evidence>
<dbReference type="PROSITE" id="PS51257">
    <property type="entry name" value="PROKAR_LIPOPROTEIN"/>
    <property type="match status" value="1"/>
</dbReference>
<dbReference type="KEGG" id="gai:IMCC3135_01140"/>
<dbReference type="OrthoDB" id="5917215at2"/>
<name>A0A2Z2NS15_9GAMM</name>
<accession>A0A2Z2NS15</accession>
<evidence type="ECO:0000256" key="1">
    <source>
        <dbReference type="SAM" id="MobiDB-lite"/>
    </source>
</evidence>
<keyword evidence="3" id="KW-1185">Reference proteome</keyword>
<organism evidence="2 3">
    <name type="scientific">Granulosicoccus antarcticus IMCC3135</name>
    <dbReference type="NCBI Taxonomy" id="1192854"/>
    <lineage>
        <taxon>Bacteria</taxon>
        <taxon>Pseudomonadati</taxon>
        <taxon>Pseudomonadota</taxon>
        <taxon>Gammaproteobacteria</taxon>
        <taxon>Chromatiales</taxon>
        <taxon>Granulosicoccaceae</taxon>
        <taxon>Granulosicoccus</taxon>
    </lineage>
</organism>
<dbReference type="Pfam" id="PF10973">
    <property type="entry name" value="DUF2799"/>
    <property type="match status" value="1"/>
</dbReference>
<dbReference type="AlphaFoldDB" id="A0A2Z2NS15"/>
<evidence type="ECO:0000313" key="3">
    <source>
        <dbReference type="Proteomes" id="UP000250079"/>
    </source>
</evidence>
<dbReference type="InterPro" id="IPR021242">
    <property type="entry name" value="DUF2799"/>
</dbReference>
<sequence>MSTKDVQVGVKGRPAWYLPAQVCLLLVLAFSLSSCQTITRISCNQKNWTKAGQKDGKAGKVSEVSFQEHFDKCSAAGSDADEAAYMTGYRSGLGNFCTLDNGLEQATQGFENKNICLSVMGPDFDNGFAQGLAVLCSASGGQRFGMSGGTYRGSCPAGTEQEFLTSYLNAINLALPQSMQDIATLEEKRDSLDSEIDLLETLVSYQDKELKSAEAAESKAFKDLVKQQRSTYKSDLSSRQSEKWKTESDLDEAEKKRENLQKMQQQWQIELDS</sequence>
<reference evidence="2 3" key="1">
    <citation type="submission" date="2016-12" db="EMBL/GenBank/DDBJ databases">
        <authorList>
            <person name="Song W.-J."/>
            <person name="Kurnit D.M."/>
        </authorList>
    </citation>
    <scope>NUCLEOTIDE SEQUENCE [LARGE SCALE GENOMIC DNA]</scope>
    <source>
        <strain evidence="2 3">IMCC3135</strain>
    </source>
</reference>
<protein>
    <recommendedName>
        <fullName evidence="4">DUF2799 domain-containing protein</fullName>
    </recommendedName>
</protein>
<dbReference type="Proteomes" id="UP000250079">
    <property type="component" value="Chromosome"/>
</dbReference>
<proteinExistence type="predicted"/>
<dbReference type="RefSeq" id="WP_157735689.1">
    <property type="nucleotide sequence ID" value="NZ_CP018632.1"/>
</dbReference>
<feature type="region of interest" description="Disordered" evidence="1">
    <location>
        <begin position="232"/>
        <end position="261"/>
    </location>
</feature>